<reference evidence="1" key="1">
    <citation type="submission" date="2021-06" db="EMBL/GenBank/DDBJ databases">
        <authorList>
            <person name="Kallberg Y."/>
            <person name="Tangrot J."/>
            <person name="Rosling A."/>
        </authorList>
    </citation>
    <scope>NUCLEOTIDE SEQUENCE</scope>
    <source>
        <strain evidence="1">CL356</strain>
    </source>
</reference>
<dbReference type="Proteomes" id="UP000789525">
    <property type="component" value="Unassembled WGS sequence"/>
</dbReference>
<gene>
    <name evidence="1" type="ORF">ACOLOM_LOCUS2818</name>
</gene>
<name>A0ACA9L1U7_9GLOM</name>
<accession>A0ACA9L1U7</accession>
<keyword evidence="2" id="KW-1185">Reference proteome</keyword>
<sequence length="183" mass="20997">MAYADAYDLMDMTERMLSNLVVQIAGERVIKYHPDGQEGGEELVLDFTPPFRRLDVIGCLEKTLGVKFPLSEEWCTKAANQFLENVCDEHEIKCSPPRTSSRLLDKIMCPLAKHHRDKPGLSERFELFVASHELINAYTELNDPFDQRERFKEQAQNRDKGDQEAQLIDEAFCTSLEYGLPPT</sequence>
<evidence type="ECO:0000313" key="2">
    <source>
        <dbReference type="Proteomes" id="UP000789525"/>
    </source>
</evidence>
<proteinExistence type="predicted"/>
<organism evidence="1 2">
    <name type="scientific">Acaulospora colombiana</name>
    <dbReference type="NCBI Taxonomy" id="27376"/>
    <lineage>
        <taxon>Eukaryota</taxon>
        <taxon>Fungi</taxon>
        <taxon>Fungi incertae sedis</taxon>
        <taxon>Mucoromycota</taxon>
        <taxon>Glomeromycotina</taxon>
        <taxon>Glomeromycetes</taxon>
        <taxon>Diversisporales</taxon>
        <taxon>Acaulosporaceae</taxon>
        <taxon>Acaulospora</taxon>
    </lineage>
</organism>
<protein>
    <submittedName>
        <fullName evidence="1">10735_t:CDS:1</fullName>
    </submittedName>
</protein>
<evidence type="ECO:0000313" key="1">
    <source>
        <dbReference type="EMBL" id="CAG8501468.1"/>
    </source>
</evidence>
<dbReference type="EMBL" id="CAJVPT010003876">
    <property type="protein sequence ID" value="CAG8501468.1"/>
    <property type="molecule type" value="Genomic_DNA"/>
</dbReference>
<comment type="caution">
    <text evidence="1">The sequence shown here is derived from an EMBL/GenBank/DDBJ whole genome shotgun (WGS) entry which is preliminary data.</text>
</comment>